<dbReference type="FunFam" id="1.20.1740.10:FF:000039">
    <property type="entry name" value="Neutral amino acid transporter (Eurofung)"/>
    <property type="match status" value="1"/>
</dbReference>
<keyword evidence="9" id="KW-1185">Reference proteome</keyword>
<proteinExistence type="inferred from homology"/>
<feature type="transmembrane region" description="Helical" evidence="6">
    <location>
        <begin position="63"/>
        <end position="85"/>
    </location>
</feature>
<dbReference type="PANTHER" id="PTHR22950">
    <property type="entry name" value="AMINO ACID TRANSPORTER"/>
    <property type="match status" value="1"/>
</dbReference>
<evidence type="ECO:0000313" key="9">
    <source>
        <dbReference type="Proteomes" id="UP001147733"/>
    </source>
</evidence>
<dbReference type="OrthoDB" id="294730at2759"/>
<accession>A0A9W9NMH1</accession>
<evidence type="ECO:0000256" key="3">
    <source>
        <dbReference type="ARBA" id="ARBA00022692"/>
    </source>
</evidence>
<feature type="transmembrane region" description="Helical" evidence="6">
    <location>
        <begin position="91"/>
        <end position="111"/>
    </location>
</feature>
<reference evidence="8" key="1">
    <citation type="submission" date="2022-11" db="EMBL/GenBank/DDBJ databases">
        <authorList>
            <person name="Petersen C."/>
        </authorList>
    </citation>
    <scope>NUCLEOTIDE SEQUENCE</scope>
    <source>
        <strain evidence="8">IBT 23319</strain>
    </source>
</reference>
<sequence>MKSRAIDLPSMESHGITEEHAEHASYPMIDLDDKKEEPGRQDAFGDEEFAEVKYKVLKWWQCGLLMVAETISLGILSLPAAIAGLGVAPGIILLIGLGFVASYTGFIMGQFKWRHPHVSSIADAGEVLMGSFGRELFFAGHMLYLIFVMASHILTFTVAMNTITEYGTCSLVFGIIGTILSFVLSLPRTMEKMTWLSLASFISILVAVLATMIALGIQNSAVTFSVTKTATLANAFISVCNIVFAYASHNTFFNMMAELEDPRQFPKALALLQSINISLYVVISLVIYRYAGDGVASPALGSTSPIASKVAYGLALPTIVIAGVIYGHVALKTVYIRIFAGTERMHKKDFVAVGSWVGMGLAFWVIGWIIASAIPVFNDLLSLMSALFASWFSFGIPAILWLHMNQGVWLSSTRKIVLTGINFGIICIALIVCGLGVYASGKAIHDSSASGSFSCATSA</sequence>
<feature type="transmembrane region" description="Helical" evidence="6">
    <location>
        <begin position="198"/>
        <end position="217"/>
    </location>
</feature>
<comment type="similarity">
    <text evidence="2">Belongs to the amino acid/polyamine transporter 2 family.</text>
</comment>
<feature type="transmembrane region" description="Helical" evidence="6">
    <location>
        <begin position="416"/>
        <end position="439"/>
    </location>
</feature>
<evidence type="ECO:0000256" key="6">
    <source>
        <dbReference type="SAM" id="Phobius"/>
    </source>
</evidence>
<feature type="transmembrane region" description="Helical" evidence="6">
    <location>
        <begin position="229"/>
        <end position="247"/>
    </location>
</feature>
<dbReference type="GO" id="GO:0016020">
    <property type="term" value="C:membrane"/>
    <property type="evidence" value="ECO:0007669"/>
    <property type="project" value="UniProtKB-SubCell"/>
</dbReference>
<dbReference type="Gene3D" id="1.20.1740.10">
    <property type="entry name" value="Amino acid/polyamine transporter I"/>
    <property type="match status" value="1"/>
</dbReference>
<feature type="transmembrane region" description="Helical" evidence="6">
    <location>
        <begin position="268"/>
        <end position="290"/>
    </location>
</feature>
<gene>
    <name evidence="8" type="ORF">N7469_008688</name>
</gene>
<feature type="transmembrane region" description="Helical" evidence="6">
    <location>
        <begin position="350"/>
        <end position="374"/>
    </location>
</feature>
<feature type="transmembrane region" description="Helical" evidence="6">
    <location>
        <begin position="310"/>
        <end position="329"/>
    </location>
</feature>
<dbReference type="Pfam" id="PF01490">
    <property type="entry name" value="Aa_trans"/>
    <property type="match status" value="1"/>
</dbReference>
<evidence type="ECO:0000256" key="2">
    <source>
        <dbReference type="ARBA" id="ARBA00008066"/>
    </source>
</evidence>
<comment type="subcellular location">
    <subcellularLocation>
        <location evidence="1">Membrane</location>
        <topology evidence="1">Multi-pass membrane protein</topology>
    </subcellularLocation>
</comment>
<evidence type="ECO:0000313" key="8">
    <source>
        <dbReference type="EMBL" id="KAJ5222448.1"/>
    </source>
</evidence>
<dbReference type="InterPro" id="IPR013057">
    <property type="entry name" value="AA_transpt_TM"/>
</dbReference>
<dbReference type="PANTHER" id="PTHR22950:SF479">
    <property type="entry name" value="AMINO ACID TRANSPORTER (EUROFUNG)-RELATED"/>
    <property type="match status" value="1"/>
</dbReference>
<keyword evidence="3 6" id="KW-0812">Transmembrane</keyword>
<evidence type="ECO:0000259" key="7">
    <source>
        <dbReference type="Pfam" id="PF01490"/>
    </source>
</evidence>
<feature type="domain" description="Amino acid transporter transmembrane" evidence="7">
    <location>
        <begin position="57"/>
        <end position="439"/>
    </location>
</feature>
<name>A0A9W9NMH1_PENCI</name>
<evidence type="ECO:0000256" key="4">
    <source>
        <dbReference type="ARBA" id="ARBA00022989"/>
    </source>
</evidence>
<feature type="transmembrane region" description="Helical" evidence="6">
    <location>
        <begin position="136"/>
        <end position="159"/>
    </location>
</feature>
<feature type="transmembrane region" description="Helical" evidence="6">
    <location>
        <begin position="380"/>
        <end position="404"/>
    </location>
</feature>
<keyword evidence="5 6" id="KW-0472">Membrane</keyword>
<protein>
    <submittedName>
        <fullName evidence="8">Amino acid transporter</fullName>
    </submittedName>
</protein>
<dbReference type="EMBL" id="JAPQKT010000008">
    <property type="protein sequence ID" value="KAJ5222448.1"/>
    <property type="molecule type" value="Genomic_DNA"/>
</dbReference>
<dbReference type="GO" id="GO:0015179">
    <property type="term" value="F:L-amino acid transmembrane transporter activity"/>
    <property type="evidence" value="ECO:0007669"/>
    <property type="project" value="TreeGrafter"/>
</dbReference>
<feature type="transmembrane region" description="Helical" evidence="6">
    <location>
        <begin position="165"/>
        <end position="186"/>
    </location>
</feature>
<organism evidence="8 9">
    <name type="scientific">Penicillium citrinum</name>
    <dbReference type="NCBI Taxonomy" id="5077"/>
    <lineage>
        <taxon>Eukaryota</taxon>
        <taxon>Fungi</taxon>
        <taxon>Dikarya</taxon>
        <taxon>Ascomycota</taxon>
        <taxon>Pezizomycotina</taxon>
        <taxon>Eurotiomycetes</taxon>
        <taxon>Eurotiomycetidae</taxon>
        <taxon>Eurotiales</taxon>
        <taxon>Aspergillaceae</taxon>
        <taxon>Penicillium</taxon>
    </lineage>
</organism>
<dbReference type="AlphaFoldDB" id="A0A9W9NMH1"/>
<dbReference type="GeneID" id="81386773"/>
<reference evidence="8" key="2">
    <citation type="journal article" date="2023" name="IMA Fungus">
        <title>Comparative genomic study of the Penicillium genus elucidates a diverse pangenome and 15 lateral gene transfer events.</title>
        <authorList>
            <person name="Petersen C."/>
            <person name="Sorensen T."/>
            <person name="Nielsen M.R."/>
            <person name="Sondergaard T.E."/>
            <person name="Sorensen J.L."/>
            <person name="Fitzpatrick D.A."/>
            <person name="Frisvad J.C."/>
            <person name="Nielsen K.L."/>
        </authorList>
    </citation>
    <scope>NUCLEOTIDE SEQUENCE</scope>
    <source>
        <strain evidence="8">IBT 23319</strain>
    </source>
</reference>
<dbReference type="RefSeq" id="XP_056497371.1">
    <property type="nucleotide sequence ID" value="XM_056647606.1"/>
</dbReference>
<comment type="caution">
    <text evidence="8">The sequence shown here is derived from an EMBL/GenBank/DDBJ whole genome shotgun (WGS) entry which is preliminary data.</text>
</comment>
<evidence type="ECO:0000256" key="5">
    <source>
        <dbReference type="ARBA" id="ARBA00023136"/>
    </source>
</evidence>
<keyword evidence="4 6" id="KW-1133">Transmembrane helix</keyword>
<dbReference type="Proteomes" id="UP001147733">
    <property type="component" value="Unassembled WGS sequence"/>
</dbReference>
<evidence type="ECO:0000256" key="1">
    <source>
        <dbReference type="ARBA" id="ARBA00004141"/>
    </source>
</evidence>